<evidence type="ECO:0000256" key="1">
    <source>
        <dbReference type="SAM" id="Coils"/>
    </source>
</evidence>
<keyword evidence="1" id="KW-0175">Coiled coil</keyword>
<protein>
    <submittedName>
        <fullName evidence="3">Uncharacterized protein</fullName>
    </submittedName>
</protein>
<accession>U6N6V3</accession>
<dbReference type="EMBL" id="HG725758">
    <property type="protein sequence ID" value="CDJ69616.1"/>
    <property type="molecule type" value="Genomic_DNA"/>
</dbReference>
<dbReference type="VEuPathDB" id="ToxoDB:ENH_00076990"/>
<gene>
    <name evidence="3" type="ORF">ENH_00076990</name>
</gene>
<feature type="compositionally biased region" description="Basic and acidic residues" evidence="2">
    <location>
        <begin position="25"/>
        <end position="36"/>
    </location>
</feature>
<dbReference type="Proteomes" id="UP000030754">
    <property type="component" value="Unassembled WGS sequence"/>
</dbReference>
<dbReference type="GeneID" id="25477829"/>
<feature type="compositionally biased region" description="Gly residues" evidence="2">
    <location>
        <begin position="1"/>
        <end position="20"/>
    </location>
</feature>
<name>U6N6V3_9EIME</name>
<reference evidence="3" key="1">
    <citation type="submission" date="2013-10" db="EMBL/GenBank/DDBJ databases">
        <title>Genomic analysis of the causative agents of coccidiosis in chickens.</title>
        <authorList>
            <person name="Reid A.J."/>
            <person name="Blake D."/>
            <person name="Billington K."/>
            <person name="Browne H."/>
            <person name="Dunn M."/>
            <person name="Hung S."/>
            <person name="Kawahara F."/>
            <person name="Miranda-Saavedra D."/>
            <person name="Mourier T."/>
            <person name="Nagra H."/>
            <person name="Otto T.D."/>
            <person name="Rawlings N."/>
            <person name="Sanchez A."/>
            <person name="Sanders M."/>
            <person name="Subramaniam C."/>
            <person name="Tay Y."/>
            <person name="Dear P."/>
            <person name="Doerig C."/>
            <person name="Gruber A."/>
            <person name="Parkinson J."/>
            <person name="Shirley M."/>
            <person name="Wan K.L."/>
            <person name="Berriman M."/>
            <person name="Tomley F."/>
            <person name="Pain A."/>
        </authorList>
    </citation>
    <scope>NUCLEOTIDE SEQUENCE [LARGE SCALE GENOMIC DNA]</scope>
    <source>
        <strain evidence="3">Houghton</strain>
    </source>
</reference>
<reference evidence="3" key="2">
    <citation type="submission" date="2013-10" db="EMBL/GenBank/DDBJ databases">
        <authorList>
            <person name="Aslett M."/>
        </authorList>
    </citation>
    <scope>NUCLEOTIDE SEQUENCE [LARGE SCALE GENOMIC DNA]</scope>
    <source>
        <strain evidence="3">Houghton</strain>
    </source>
</reference>
<dbReference type="AlphaFoldDB" id="U6N6V3"/>
<feature type="region of interest" description="Disordered" evidence="2">
    <location>
        <begin position="1"/>
        <end position="36"/>
    </location>
</feature>
<keyword evidence="4" id="KW-1185">Reference proteome</keyword>
<evidence type="ECO:0000313" key="3">
    <source>
        <dbReference type="EMBL" id="CDJ69616.1"/>
    </source>
</evidence>
<organism evidence="3 4">
    <name type="scientific">Eimeria necatrix</name>
    <dbReference type="NCBI Taxonomy" id="51315"/>
    <lineage>
        <taxon>Eukaryota</taxon>
        <taxon>Sar</taxon>
        <taxon>Alveolata</taxon>
        <taxon>Apicomplexa</taxon>
        <taxon>Conoidasida</taxon>
        <taxon>Coccidia</taxon>
        <taxon>Eucoccidiorida</taxon>
        <taxon>Eimeriorina</taxon>
        <taxon>Eimeriidae</taxon>
        <taxon>Eimeria</taxon>
    </lineage>
</organism>
<sequence>MKGLGTPGAGAAGGSAGGAGQPLESPEKGKGELAVEHTDFRRARSLWQEKLDGLLAKKEQEKILIELQQLQQLQRENERQTLQLLRSEGYCVGPRGKAEAYDLLLAKQIEQQQQTQLEQERSDAAYAAAVALCSDTEREGSK</sequence>
<evidence type="ECO:0000256" key="2">
    <source>
        <dbReference type="SAM" id="MobiDB-lite"/>
    </source>
</evidence>
<dbReference type="RefSeq" id="XP_013438082.1">
    <property type="nucleotide sequence ID" value="XM_013582628.1"/>
</dbReference>
<proteinExistence type="predicted"/>
<evidence type="ECO:0000313" key="4">
    <source>
        <dbReference type="Proteomes" id="UP000030754"/>
    </source>
</evidence>
<feature type="coiled-coil region" evidence="1">
    <location>
        <begin position="56"/>
        <end position="83"/>
    </location>
</feature>